<evidence type="ECO:0000313" key="2">
    <source>
        <dbReference type="EMBL" id="KAF3553250.1"/>
    </source>
</evidence>
<reference evidence="2" key="1">
    <citation type="submission" date="2019-12" db="EMBL/GenBank/DDBJ databases">
        <title>Genome sequencing and annotation of Brassica cretica.</title>
        <authorList>
            <person name="Studholme D.J."/>
            <person name="Sarris P."/>
        </authorList>
    </citation>
    <scope>NUCLEOTIDE SEQUENCE</scope>
    <source>
        <strain evidence="2">PFS-109/04</strain>
        <tissue evidence="2">Leaf</tissue>
    </source>
</reference>
<gene>
    <name evidence="2" type="ORF">F2Q69_00015033</name>
</gene>
<name>A0A8S9QSA7_BRACR</name>
<proteinExistence type="predicted"/>
<feature type="region of interest" description="Disordered" evidence="1">
    <location>
        <begin position="41"/>
        <end position="150"/>
    </location>
</feature>
<feature type="compositionally biased region" description="Low complexity" evidence="1">
    <location>
        <begin position="120"/>
        <end position="150"/>
    </location>
</feature>
<feature type="compositionally biased region" description="Basic and acidic residues" evidence="1">
    <location>
        <begin position="46"/>
        <end position="65"/>
    </location>
</feature>
<protein>
    <submittedName>
        <fullName evidence="2">Uncharacterized protein</fullName>
    </submittedName>
</protein>
<dbReference type="AlphaFoldDB" id="A0A8S9QSA7"/>
<dbReference type="Proteomes" id="UP000712600">
    <property type="component" value="Unassembled WGS sequence"/>
</dbReference>
<comment type="caution">
    <text evidence="2">The sequence shown here is derived from an EMBL/GenBank/DDBJ whole genome shotgun (WGS) entry which is preliminary data.</text>
</comment>
<accession>A0A8S9QSA7</accession>
<evidence type="ECO:0000256" key="1">
    <source>
        <dbReference type="SAM" id="MobiDB-lite"/>
    </source>
</evidence>
<dbReference type="EMBL" id="QGKX02000996">
    <property type="protein sequence ID" value="KAF3553250.1"/>
    <property type="molecule type" value="Genomic_DNA"/>
</dbReference>
<sequence>MAPRKTMTDDQQEEVRLMFETLTTNLQEALQTAVQNALNTVLQDQHAQREAPGDQHGRRSPHRDTQLNISDDDELVDNVFANQGYEHHQRPGGSTPYVRNVDYKPSRSVADSSPKRPYHRSSGPTRSTRSSGRSTRSSVSTSRYSTQYIR</sequence>
<evidence type="ECO:0000313" key="3">
    <source>
        <dbReference type="Proteomes" id="UP000712600"/>
    </source>
</evidence>
<organism evidence="2 3">
    <name type="scientific">Brassica cretica</name>
    <name type="common">Mustard</name>
    <dbReference type="NCBI Taxonomy" id="69181"/>
    <lineage>
        <taxon>Eukaryota</taxon>
        <taxon>Viridiplantae</taxon>
        <taxon>Streptophyta</taxon>
        <taxon>Embryophyta</taxon>
        <taxon>Tracheophyta</taxon>
        <taxon>Spermatophyta</taxon>
        <taxon>Magnoliopsida</taxon>
        <taxon>eudicotyledons</taxon>
        <taxon>Gunneridae</taxon>
        <taxon>Pentapetalae</taxon>
        <taxon>rosids</taxon>
        <taxon>malvids</taxon>
        <taxon>Brassicales</taxon>
        <taxon>Brassicaceae</taxon>
        <taxon>Brassiceae</taxon>
        <taxon>Brassica</taxon>
    </lineage>
</organism>